<feature type="signal peptide" evidence="2">
    <location>
        <begin position="1"/>
        <end position="22"/>
    </location>
</feature>
<dbReference type="Proteomes" id="UP000317243">
    <property type="component" value="Unassembled WGS sequence"/>
</dbReference>
<comment type="caution">
    <text evidence="3">The sequence shown here is derived from an EMBL/GenBank/DDBJ whole genome shotgun (WGS) entry which is preliminary data.</text>
</comment>
<reference evidence="3 4" key="1">
    <citation type="submission" date="2019-02" db="EMBL/GenBank/DDBJ databases">
        <title>Deep-cultivation of Planctomycetes and their phenomic and genomic characterization uncovers novel biology.</title>
        <authorList>
            <person name="Wiegand S."/>
            <person name="Jogler M."/>
            <person name="Boedeker C."/>
            <person name="Pinto D."/>
            <person name="Vollmers J."/>
            <person name="Rivas-Marin E."/>
            <person name="Kohn T."/>
            <person name="Peeters S.H."/>
            <person name="Heuer A."/>
            <person name="Rast P."/>
            <person name="Oberbeckmann S."/>
            <person name="Bunk B."/>
            <person name="Jeske O."/>
            <person name="Meyerdierks A."/>
            <person name="Storesund J.E."/>
            <person name="Kallscheuer N."/>
            <person name="Luecker S."/>
            <person name="Lage O.M."/>
            <person name="Pohl T."/>
            <person name="Merkel B.J."/>
            <person name="Hornburger P."/>
            <person name="Mueller R.-W."/>
            <person name="Bruemmer F."/>
            <person name="Labrenz M."/>
            <person name="Spormann A.M."/>
            <person name="Op Den Camp H."/>
            <person name="Overmann J."/>
            <person name="Amann R."/>
            <person name="Jetten M.S.M."/>
            <person name="Mascher T."/>
            <person name="Medema M.H."/>
            <person name="Devos D.P."/>
            <person name="Kaster A.-K."/>
            <person name="Ovreas L."/>
            <person name="Rohde M."/>
            <person name="Galperin M.Y."/>
            <person name="Jogler C."/>
        </authorList>
    </citation>
    <scope>NUCLEOTIDE SEQUENCE [LARGE SCALE GENOMIC DNA]</scope>
    <source>
        <strain evidence="3 4">KOR42</strain>
    </source>
</reference>
<dbReference type="EMBL" id="SIHI01000002">
    <property type="protein sequence ID" value="TWT55762.1"/>
    <property type="molecule type" value="Genomic_DNA"/>
</dbReference>
<protein>
    <submittedName>
        <fullName evidence="3">Uncharacterized protein</fullName>
    </submittedName>
</protein>
<feature type="region of interest" description="Disordered" evidence="1">
    <location>
        <begin position="26"/>
        <end position="46"/>
    </location>
</feature>
<name>A0A5C5X0N0_9PLAN</name>
<gene>
    <name evidence="3" type="ORF">KOR42_25730</name>
</gene>
<accession>A0A5C5X0N0</accession>
<proteinExistence type="predicted"/>
<evidence type="ECO:0000313" key="4">
    <source>
        <dbReference type="Proteomes" id="UP000317243"/>
    </source>
</evidence>
<evidence type="ECO:0000313" key="3">
    <source>
        <dbReference type="EMBL" id="TWT55762.1"/>
    </source>
</evidence>
<evidence type="ECO:0000256" key="2">
    <source>
        <dbReference type="SAM" id="SignalP"/>
    </source>
</evidence>
<dbReference type="OrthoDB" id="257240at2"/>
<organism evidence="3 4">
    <name type="scientific">Thalassoglobus neptunius</name>
    <dbReference type="NCBI Taxonomy" id="1938619"/>
    <lineage>
        <taxon>Bacteria</taxon>
        <taxon>Pseudomonadati</taxon>
        <taxon>Planctomycetota</taxon>
        <taxon>Planctomycetia</taxon>
        <taxon>Planctomycetales</taxon>
        <taxon>Planctomycetaceae</taxon>
        <taxon>Thalassoglobus</taxon>
    </lineage>
</organism>
<keyword evidence="2" id="KW-0732">Signal</keyword>
<dbReference type="RefSeq" id="WP_146510106.1">
    <property type="nucleotide sequence ID" value="NZ_SIHI01000002.1"/>
</dbReference>
<feature type="chain" id="PRO_5022729596" evidence="2">
    <location>
        <begin position="23"/>
        <end position="199"/>
    </location>
</feature>
<dbReference type="AlphaFoldDB" id="A0A5C5X0N0"/>
<keyword evidence="4" id="KW-1185">Reference proteome</keyword>
<sequence length="199" mass="22596" precursor="true">MLRNLTPIALAALLWITGPVDSASSEETTHRIEQSNHQIRSHKQTHSKQVGPGWYFRCAPCENGWEANPVPPQVAPRELPLASLPRPVPPAGTIGRTYQMISRPVPVEKNPRTGMLDVYINGAYEVIVHDMNSPRIEQNIEGFRDAEDENVWHFESNPLYPGLDHIYRVQATFKNDDGSNWTDARYVRLIMGRVVELDF</sequence>
<evidence type="ECO:0000256" key="1">
    <source>
        <dbReference type="SAM" id="MobiDB-lite"/>
    </source>
</evidence>